<reference evidence="2 3" key="1">
    <citation type="submission" date="2017-08" db="EMBL/GenBank/DDBJ databases">
        <title>Infants hospitalized years apart are colonized by the same room-sourced microbial strains.</title>
        <authorList>
            <person name="Brooks B."/>
            <person name="Olm M.R."/>
            <person name="Firek B.A."/>
            <person name="Baker R."/>
            <person name="Thomas B.C."/>
            <person name="Morowitz M.J."/>
            <person name="Banfield J.F."/>
        </authorList>
    </citation>
    <scope>NUCLEOTIDE SEQUENCE [LARGE SCALE GENOMIC DNA]</scope>
    <source>
        <strain evidence="2">S2_005_003_R2_47</strain>
    </source>
</reference>
<dbReference type="Pfam" id="PF19889">
    <property type="entry name" value="DUF6362"/>
    <property type="match status" value="1"/>
</dbReference>
<dbReference type="EMBL" id="QFPJ01000033">
    <property type="protein sequence ID" value="PZQ21257.1"/>
    <property type="molecule type" value="Genomic_DNA"/>
</dbReference>
<dbReference type="AlphaFoldDB" id="A0A2W5MMX0"/>
<name>A0A2W5MMX0_SPHMC</name>
<evidence type="ECO:0000259" key="1">
    <source>
        <dbReference type="Pfam" id="PF19889"/>
    </source>
</evidence>
<feature type="domain" description="DUF6362" evidence="1">
    <location>
        <begin position="44"/>
        <end position="138"/>
    </location>
</feature>
<protein>
    <recommendedName>
        <fullName evidence="1">DUF6362 domain-containing protein</fullName>
    </recommendedName>
</protein>
<gene>
    <name evidence="2" type="ORF">DI569_12575</name>
</gene>
<evidence type="ECO:0000313" key="2">
    <source>
        <dbReference type="EMBL" id="PZQ21257.1"/>
    </source>
</evidence>
<organism evidence="2 3">
    <name type="scientific">Sphingopyxis macrogoltabida</name>
    <name type="common">Sphingomonas macrogoltabidus</name>
    <dbReference type="NCBI Taxonomy" id="33050"/>
    <lineage>
        <taxon>Bacteria</taxon>
        <taxon>Pseudomonadati</taxon>
        <taxon>Pseudomonadota</taxon>
        <taxon>Alphaproteobacteria</taxon>
        <taxon>Sphingomonadales</taxon>
        <taxon>Sphingomonadaceae</taxon>
        <taxon>Sphingopyxis</taxon>
    </lineage>
</organism>
<dbReference type="InterPro" id="IPR045942">
    <property type="entry name" value="DUF6362"/>
</dbReference>
<sequence length="149" mass="17049">MVEAGILTADFWDFDRLEARLVEAVEFMNRLPKGGAWPFASDGPWHLIVKDWWDWDAHEDKPLRRVPLTADQIERMNEALGWLLLIPSAEDRRLVGMALRNLAAGRKSVPWTKLLKPLGVKHGAHGLRKRYSRALTVICDRLNAAEMRA</sequence>
<evidence type="ECO:0000313" key="3">
    <source>
        <dbReference type="Proteomes" id="UP000248597"/>
    </source>
</evidence>
<proteinExistence type="predicted"/>
<accession>A0A2W5MMX0</accession>
<comment type="caution">
    <text evidence="2">The sequence shown here is derived from an EMBL/GenBank/DDBJ whole genome shotgun (WGS) entry which is preliminary data.</text>
</comment>
<dbReference type="Proteomes" id="UP000248597">
    <property type="component" value="Unassembled WGS sequence"/>
</dbReference>